<evidence type="ECO:0000256" key="6">
    <source>
        <dbReference type="RuleBase" id="RU365089"/>
    </source>
</evidence>
<dbReference type="PANTHER" id="PTHR33217:SF8">
    <property type="entry name" value="MUTATOR FAMILY TRANSPOSASE"/>
    <property type="match status" value="1"/>
</dbReference>
<reference evidence="8 9" key="1">
    <citation type="submission" date="2019-07" db="EMBL/GenBank/DDBJ databases">
        <authorList>
            <person name="Hibberd C M."/>
            <person name="Gehrig L. J."/>
            <person name="Chang H.-W."/>
            <person name="Venkatesh S."/>
        </authorList>
    </citation>
    <scope>NUCLEOTIDE SEQUENCE [LARGE SCALE GENOMIC DNA]</scope>
    <source>
        <strain evidence="8">Bifidobacterium_longum_subsp_infantis_JG_Bg463</strain>
    </source>
</reference>
<comment type="function">
    <text evidence="1 6">Required for the transposition of the insertion element.</text>
</comment>
<evidence type="ECO:0000256" key="2">
    <source>
        <dbReference type="ARBA" id="ARBA00010961"/>
    </source>
</evidence>
<evidence type="ECO:0000256" key="4">
    <source>
        <dbReference type="ARBA" id="ARBA00023125"/>
    </source>
</evidence>
<proteinExistence type="inferred from homology"/>
<evidence type="ECO:0000313" key="8">
    <source>
        <dbReference type="EMBL" id="VUX36183.1"/>
    </source>
</evidence>
<evidence type="ECO:0000256" key="7">
    <source>
        <dbReference type="SAM" id="MobiDB-lite"/>
    </source>
</evidence>
<dbReference type="EMBL" id="CABHNT010000042">
    <property type="protein sequence ID" value="VUX36183.1"/>
    <property type="molecule type" value="Genomic_DNA"/>
</dbReference>
<keyword evidence="5 6" id="KW-0233">DNA recombination</keyword>
<keyword evidence="3 6" id="KW-0815">Transposition</keyword>
<dbReference type="GO" id="GO:0003677">
    <property type="term" value="F:DNA binding"/>
    <property type="evidence" value="ECO:0007669"/>
    <property type="project" value="UniProtKB-UniRule"/>
</dbReference>
<protein>
    <recommendedName>
        <fullName evidence="6">Mutator family transposase</fullName>
    </recommendedName>
</protein>
<name>A0A564VWP3_BIFLI</name>
<evidence type="ECO:0000313" key="9">
    <source>
        <dbReference type="Proteomes" id="UP000345266"/>
    </source>
</evidence>
<feature type="compositionally biased region" description="Basic and acidic residues" evidence="7">
    <location>
        <begin position="249"/>
        <end position="260"/>
    </location>
</feature>
<dbReference type="Pfam" id="PF00872">
    <property type="entry name" value="Transposase_mut"/>
    <property type="match status" value="1"/>
</dbReference>
<feature type="region of interest" description="Disordered" evidence="7">
    <location>
        <begin position="1"/>
        <end position="37"/>
    </location>
</feature>
<dbReference type="PANTHER" id="PTHR33217">
    <property type="entry name" value="TRANSPOSASE FOR INSERTION SEQUENCE ELEMENT IS1081"/>
    <property type="match status" value="1"/>
</dbReference>
<dbReference type="GO" id="GO:0004803">
    <property type="term" value="F:transposase activity"/>
    <property type="evidence" value="ECO:0007669"/>
    <property type="project" value="UniProtKB-UniRule"/>
</dbReference>
<comment type="similarity">
    <text evidence="2 6">Belongs to the transposase mutator family.</text>
</comment>
<keyword evidence="4 6" id="KW-0238">DNA-binding</keyword>
<gene>
    <name evidence="8" type="ORF">BLJG463_01843</name>
</gene>
<feature type="region of interest" description="Disordered" evidence="7">
    <location>
        <begin position="231"/>
        <end position="277"/>
    </location>
</feature>
<dbReference type="Proteomes" id="UP000345266">
    <property type="component" value="Unassembled WGS sequence"/>
</dbReference>
<dbReference type="InterPro" id="IPR001207">
    <property type="entry name" value="Transposase_mutator"/>
</dbReference>
<keyword evidence="6" id="KW-0814">Transposable element</keyword>
<dbReference type="GO" id="GO:0006313">
    <property type="term" value="P:DNA transposition"/>
    <property type="evidence" value="ECO:0007669"/>
    <property type="project" value="UniProtKB-UniRule"/>
</dbReference>
<evidence type="ECO:0000256" key="1">
    <source>
        <dbReference type="ARBA" id="ARBA00002190"/>
    </source>
</evidence>
<sequence length="277" mass="30767">MSMPTETMATMTAKTAVGEEATAKPRKRRTSASSPAERELALEMIRRAKKQGLDLTGPDGLLKQFTGTVLETALDEEMTEHLGRGRHERSVVGRAANTRNGTTVKTVVTDTVGPVEIEVPRDRDGSFEPVIARKRQRRLNDVDSVVLSLYAKGLTGGEISAHFKEIYGASVSKETVSRITDRVVEEMNEWASRPLDPVYAVVFIDAIHVKVRDRQVANRAFYGGRRGLAGGGRADVHHPPDAQHVPVRVQERLGRHREGSRPGVHRRQRDRRRDGAR</sequence>
<evidence type="ECO:0000256" key="5">
    <source>
        <dbReference type="ARBA" id="ARBA00023172"/>
    </source>
</evidence>
<evidence type="ECO:0000256" key="3">
    <source>
        <dbReference type="ARBA" id="ARBA00022578"/>
    </source>
</evidence>
<accession>A0A564VWP3</accession>
<feature type="compositionally biased region" description="Low complexity" evidence="7">
    <location>
        <begin position="1"/>
        <end position="16"/>
    </location>
</feature>
<organism evidence="8 9">
    <name type="scientific">Bifidobacterium longum subsp. infantis</name>
    <dbReference type="NCBI Taxonomy" id="1682"/>
    <lineage>
        <taxon>Bacteria</taxon>
        <taxon>Bacillati</taxon>
        <taxon>Actinomycetota</taxon>
        <taxon>Actinomycetes</taxon>
        <taxon>Bifidobacteriales</taxon>
        <taxon>Bifidobacteriaceae</taxon>
        <taxon>Bifidobacterium</taxon>
    </lineage>
</organism>
<dbReference type="AlphaFoldDB" id="A0A564VWP3"/>